<feature type="binding site" evidence="7">
    <location>
        <position position="402"/>
    </location>
    <ligand>
        <name>ATP</name>
        <dbReference type="ChEBI" id="CHEBI:30616"/>
    </ligand>
</feature>
<dbReference type="CDD" id="cd08224">
    <property type="entry name" value="STKc_Nek6_7"/>
    <property type="match status" value="1"/>
</dbReference>
<dbReference type="PANTHER" id="PTHR43289:SF6">
    <property type="entry name" value="SERINE_THREONINE-PROTEIN KINASE NEKL-3"/>
    <property type="match status" value="1"/>
</dbReference>
<dbReference type="EC" id="2.7.11.34" evidence="6"/>
<reference evidence="9" key="1">
    <citation type="submission" date="2012-04" db="EMBL/GenBank/DDBJ databases">
        <title>The Genome Sequence of Loa loa.</title>
        <authorList>
            <consortium name="The Broad Institute Genome Sequencing Platform"/>
            <consortium name="Broad Institute Genome Sequencing Center for Infectious Disease"/>
            <person name="Nutman T.B."/>
            <person name="Fink D.L."/>
            <person name="Russ C."/>
            <person name="Young S."/>
            <person name="Zeng Q."/>
            <person name="Gargeya S."/>
            <person name="Alvarado L."/>
            <person name="Berlin A."/>
            <person name="Chapman S.B."/>
            <person name="Chen Z."/>
            <person name="Freedman E."/>
            <person name="Gellesch M."/>
            <person name="Goldberg J."/>
            <person name="Griggs A."/>
            <person name="Gujja S."/>
            <person name="Heilman E.R."/>
            <person name="Heiman D."/>
            <person name="Howarth C."/>
            <person name="Mehta T."/>
            <person name="Neiman D."/>
            <person name="Pearson M."/>
            <person name="Roberts A."/>
            <person name="Saif S."/>
            <person name="Shea T."/>
            <person name="Shenoy N."/>
            <person name="Sisk P."/>
            <person name="Stolte C."/>
            <person name="Sykes S."/>
            <person name="White J."/>
            <person name="Yandava C."/>
            <person name="Haas B."/>
            <person name="Henn M.R."/>
            <person name="Nusbaum C."/>
            <person name="Birren B."/>
        </authorList>
    </citation>
    <scope>NUCLEOTIDE SEQUENCE [LARGE SCALE GENOMIC DNA]</scope>
</reference>
<evidence type="ECO:0000313" key="9">
    <source>
        <dbReference type="Proteomes" id="UP000095285"/>
    </source>
</evidence>
<dbReference type="SUPFAM" id="SSF48452">
    <property type="entry name" value="TPR-like"/>
    <property type="match status" value="1"/>
</dbReference>
<dbReference type="InterPro" id="IPR008271">
    <property type="entry name" value="Ser/Thr_kinase_AS"/>
</dbReference>
<dbReference type="GO" id="GO:0004674">
    <property type="term" value="F:protein serine/threonine kinase activity"/>
    <property type="evidence" value="ECO:0007669"/>
    <property type="project" value="UniProtKB-KW"/>
</dbReference>
<dbReference type="PROSITE" id="PS50011">
    <property type="entry name" value="PROTEIN_KINASE_DOM"/>
    <property type="match status" value="1"/>
</dbReference>
<dbReference type="STRING" id="7209.A0A1I7VAL4"/>
<evidence type="ECO:0000256" key="6">
    <source>
        <dbReference type="ARBA" id="ARBA00039067"/>
    </source>
</evidence>
<dbReference type="InterPro" id="IPR011009">
    <property type="entry name" value="Kinase-like_dom_sf"/>
</dbReference>
<evidence type="ECO:0000313" key="10">
    <source>
        <dbReference type="WBParaSite" id="EN70_11644"/>
    </source>
</evidence>
<proteinExistence type="predicted"/>
<dbReference type="SUPFAM" id="SSF56112">
    <property type="entry name" value="Protein kinase-like (PK-like)"/>
    <property type="match status" value="1"/>
</dbReference>
<dbReference type="PROSITE" id="PS00108">
    <property type="entry name" value="PROTEIN_KINASE_ST"/>
    <property type="match status" value="1"/>
</dbReference>
<evidence type="ECO:0000259" key="8">
    <source>
        <dbReference type="PROSITE" id="PS50011"/>
    </source>
</evidence>
<evidence type="ECO:0000256" key="3">
    <source>
        <dbReference type="ARBA" id="ARBA00022741"/>
    </source>
</evidence>
<keyword evidence="5 7" id="KW-0067">ATP-binding</keyword>
<reference evidence="10" key="2">
    <citation type="submission" date="2016-11" db="UniProtKB">
        <authorList>
            <consortium name="WormBaseParasite"/>
        </authorList>
    </citation>
    <scope>IDENTIFICATION</scope>
</reference>
<feature type="domain" description="Protein kinase" evidence="8">
    <location>
        <begin position="373"/>
        <end position="638"/>
    </location>
</feature>
<dbReference type="Pfam" id="PF00069">
    <property type="entry name" value="Pkinase"/>
    <property type="match status" value="1"/>
</dbReference>
<dbReference type="PANTHER" id="PTHR43289">
    <property type="entry name" value="MITOGEN-ACTIVATED PROTEIN KINASE KINASE KINASE 20-RELATED"/>
    <property type="match status" value="1"/>
</dbReference>
<dbReference type="PROSITE" id="PS00107">
    <property type="entry name" value="PROTEIN_KINASE_ATP"/>
    <property type="match status" value="1"/>
</dbReference>
<accession>A0A1I7VAL4</accession>
<dbReference type="eggNOG" id="KOG0591">
    <property type="taxonomic scope" value="Eukaryota"/>
</dbReference>
<evidence type="ECO:0000256" key="1">
    <source>
        <dbReference type="ARBA" id="ARBA00022527"/>
    </source>
</evidence>
<name>A0A1I7VAL4_LOALO</name>
<evidence type="ECO:0000256" key="7">
    <source>
        <dbReference type="PROSITE-ProRule" id="PRU10141"/>
    </source>
</evidence>
<sequence>MVEPYRDPWKEYKSALDSLKKKFLKKPNNHQVLAELADLALRFQDQECEQYAGMCYIQMAKINEKIGDWSMQYSHYLKAARCFKNAEMRNYEMNILACSDHLNYMQDCYNRAIELILDHQGFWLAGLHCTELGSTLCDIDEHQQALPFLLRGAELLKVEFRSHLAALQKLAACQIELEMYADALATVDDLWTLHMKSTDNPKFGYGEELLKDCEVASVLLLLQRKNDDISARHRLLLSMYDKSSLVLDEKEEKERKVPWKELPPKDSSLSKDLYFYFYEFVMALREGDVEMAKKSFDILEKSFDLMCSKLAMKLLDDVMDRALSYGTFRIAMRHFISHCDGRVMVASSHYKEEIKEQMSMNDLSARYGKLDAFEIEKKIGKGQFSEVYKARCKEDGSYVALKKVQVYDMVDAKARQDCIKEIDLLKQLNHVNVIRYYASFIENNQLNIVLELADAGDLSRMIRHFKKNRRLIPERTIWKYFVQLVRALEHMHSKRIMHRDIKPANVFITADGAVKLGDLGLGRFFSSKTTAAHSLVGTPYYMSPERIQENGYNFKSDLWSIGCLLYEMAALQSPFYGDKLNLYSLCKKIENCEYPPLPADIYSQQLRDLISRCICSDPSKRPDVAEVLNISEQMNTHFQSAGAKTIIRPHYRNRSDADSSTETAVAFSS</sequence>
<dbReference type="FunFam" id="1.10.510.10:FF:000148">
    <property type="entry name" value="Serine/threonine-protein kinase Nek7"/>
    <property type="match status" value="1"/>
</dbReference>
<dbReference type="Gene3D" id="1.25.40.10">
    <property type="entry name" value="Tetratricopeptide repeat domain"/>
    <property type="match status" value="1"/>
</dbReference>
<dbReference type="GO" id="GO:0005524">
    <property type="term" value="F:ATP binding"/>
    <property type="evidence" value="ECO:0007669"/>
    <property type="project" value="UniProtKB-UniRule"/>
</dbReference>
<evidence type="ECO:0000256" key="5">
    <source>
        <dbReference type="ARBA" id="ARBA00022840"/>
    </source>
</evidence>
<keyword evidence="4" id="KW-0418">Kinase</keyword>
<dbReference type="InterPro" id="IPR017441">
    <property type="entry name" value="Protein_kinase_ATP_BS"/>
</dbReference>
<dbReference type="Proteomes" id="UP000095285">
    <property type="component" value="Unassembled WGS sequence"/>
</dbReference>
<dbReference type="Gene3D" id="3.30.200.20">
    <property type="entry name" value="Phosphorylase Kinase, domain 1"/>
    <property type="match status" value="2"/>
</dbReference>
<dbReference type="InterPro" id="IPR000719">
    <property type="entry name" value="Prot_kinase_dom"/>
</dbReference>
<keyword evidence="9" id="KW-1185">Reference proteome</keyword>
<dbReference type="SMART" id="SM00220">
    <property type="entry name" value="S_TKc"/>
    <property type="match status" value="1"/>
</dbReference>
<evidence type="ECO:0000256" key="2">
    <source>
        <dbReference type="ARBA" id="ARBA00022679"/>
    </source>
</evidence>
<dbReference type="FunFam" id="3.30.200.20:FF:000042">
    <property type="entry name" value="Aurora kinase A"/>
    <property type="match status" value="1"/>
</dbReference>
<keyword evidence="1" id="KW-0723">Serine/threonine-protein kinase</keyword>
<organism evidence="9 10">
    <name type="scientific">Loa loa</name>
    <name type="common">Eye worm</name>
    <name type="synonym">Filaria loa</name>
    <dbReference type="NCBI Taxonomy" id="7209"/>
    <lineage>
        <taxon>Eukaryota</taxon>
        <taxon>Metazoa</taxon>
        <taxon>Ecdysozoa</taxon>
        <taxon>Nematoda</taxon>
        <taxon>Chromadorea</taxon>
        <taxon>Rhabditida</taxon>
        <taxon>Spirurina</taxon>
        <taxon>Spiruromorpha</taxon>
        <taxon>Filarioidea</taxon>
        <taxon>Onchocercidae</taxon>
        <taxon>Loa</taxon>
    </lineage>
</organism>
<keyword evidence="3 7" id="KW-0547">Nucleotide-binding</keyword>
<keyword evidence="2" id="KW-0808">Transferase</keyword>
<evidence type="ECO:0000256" key="4">
    <source>
        <dbReference type="ARBA" id="ARBA00022777"/>
    </source>
</evidence>
<dbReference type="WBParaSite" id="EN70_11644">
    <property type="protein sequence ID" value="EN70_11644"/>
    <property type="gene ID" value="EN70_11644"/>
</dbReference>
<dbReference type="AlphaFoldDB" id="A0A1I7VAL4"/>
<dbReference type="Gene3D" id="1.10.510.10">
    <property type="entry name" value="Transferase(Phosphotransferase) domain 1"/>
    <property type="match status" value="1"/>
</dbReference>
<protein>
    <recommendedName>
        <fullName evidence="6">NEK6-subfamily protein kinase</fullName>
        <ecNumber evidence="6">2.7.11.34</ecNumber>
    </recommendedName>
</protein>
<dbReference type="InterPro" id="IPR011990">
    <property type="entry name" value="TPR-like_helical_dom_sf"/>
</dbReference>